<comment type="caution">
    <text evidence="8">The sequence shown here is derived from an EMBL/GenBank/DDBJ whole genome shotgun (WGS) entry which is preliminary data.</text>
</comment>
<dbReference type="InterPro" id="IPR045113">
    <property type="entry name" value="Rpb7-like"/>
</dbReference>
<evidence type="ECO:0000256" key="2">
    <source>
        <dbReference type="ARBA" id="ARBA00009307"/>
    </source>
</evidence>
<keyword evidence="9" id="KW-1185">Reference proteome</keyword>
<dbReference type="PANTHER" id="PTHR12709:SF1">
    <property type="entry name" value="DNA-DIRECTED RNA POLYMERASE III SUBUNIT RPC8"/>
    <property type="match status" value="1"/>
</dbReference>
<dbReference type="Pfam" id="PF03876">
    <property type="entry name" value="SHS2_Rpb7-N"/>
    <property type="match status" value="1"/>
</dbReference>
<accession>A0AAV1HSY0</accession>
<name>A0AAV1HSY0_9CHLO</name>
<sequence length="215" mass="24559">MFIISEIEDKIRVDPGDLGRPVLDAVTSVIEHLYIDKVLHDLGLVVTLYDILSITGGFIYPSDGAAHYIVAFRLVLFRPFVGQILTGRLAKSDKEGLHVSLDFFDDILIPEHSLKEPHFFQEEESVWFWDFEGQQIYYEPEEQIRFRVKTVIFRKPPSVQELRNKSGEDDMSGTAAKPFTVMQIIGTADEDGSGMTSWWEERDEMPATDAMQQQA</sequence>
<dbReference type="AlphaFoldDB" id="A0AAV1HSY0"/>
<evidence type="ECO:0000313" key="8">
    <source>
        <dbReference type="EMBL" id="CAK0739428.1"/>
    </source>
</evidence>
<protein>
    <submittedName>
        <fullName evidence="8">Uncharacterized protein</fullName>
    </submittedName>
</protein>
<evidence type="ECO:0000256" key="5">
    <source>
        <dbReference type="ARBA" id="ARBA00023242"/>
    </source>
</evidence>
<evidence type="ECO:0000256" key="4">
    <source>
        <dbReference type="ARBA" id="ARBA00023163"/>
    </source>
</evidence>
<dbReference type="Proteomes" id="UP001314263">
    <property type="component" value="Unassembled WGS sequence"/>
</dbReference>
<evidence type="ECO:0000313" key="9">
    <source>
        <dbReference type="Proteomes" id="UP001314263"/>
    </source>
</evidence>
<proteinExistence type="inferred from homology"/>
<dbReference type="SUPFAM" id="SSF50249">
    <property type="entry name" value="Nucleic acid-binding proteins"/>
    <property type="match status" value="1"/>
</dbReference>
<dbReference type="InterPro" id="IPR005576">
    <property type="entry name" value="Rpb7-like_N"/>
</dbReference>
<organism evidence="8 9">
    <name type="scientific">Coccomyxa viridis</name>
    <dbReference type="NCBI Taxonomy" id="1274662"/>
    <lineage>
        <taxon>Eukaryota</taxon>
        <taxon>Viridiplantae</taxon>
        <taxon>Chlorophyta</taxon>
        <taxon>core chlorophytes</taxon>
        <taxon>Trebouxiophyceae</taxon>
        <taxon>Trebouxiophyceae incertae sedis</taxon>
        <taxon>Coccomyxaceae</taxon>
        <taxon>Coccomyxa</taxon>
    </lineage>
</organism>
<dbReference type="EMBL" id="CAUYUE010000002">
    <property type="protein sequence ID" value="CAK0739428.1"/>
    <property type="molecule type" value="Genomic_DNA"/>
</dbReference>
<dbReference type="InterPro" id="IPR036898">
    <property type="entry name" value="RNA_pol_Rpb7-like_N_sf"/>
</dbReference>
<gene>
    <name evidence="8" type="ORF">CVIRNUC_001165</name>
</gene>
<keyword evidence="4" id="KW-0804">Transcription</keyword>
<dbReference type="InterPro" id="IPR013238">
    <property type="entry name" value="RNA_pol_III_Rbc25"/>
</dbReference>
<dbReference type="Gene3D" id="3.30.1490.120">
    <property type="entry name" value="RNA polymerase Rpb7-like, N-terminal domain"/>
    <property type="match status" value="1"/>
</dbReference>
<dbReference type="PANTHER" id="PTHR12709">
    <property type="entry name" value="DNA-DIRECTED RNA POLYMERASE II, III"/>
    <property type="match status" value="1"/>
</dbReference>
<dbReference type="Pfam" id="PF08292">
    <property type="entry name" value="RNA_pol_Rbc25"/>
    <property type="match status" value="1"/>
</dbReference>
<evidence type="ECO:0000256" key="1">
    <source>
        <dbReference type="ARBA" id="ARBA00004123"/>
    </source>
</evidence>
<comment type="similarity">
    <text evidence="2">Belongs to the eukaryotic RPB7/RPC8 RNA polymerase subunit family.</text>
</comment>
<dbReference type="Gene3D" id="2.40.50.140">
    <property type="entry name" value="Nucleic acid-binding proteins"/>
    <property type="match status" value="1"/>
</dbReference>
<comment type="subcellular location">
    <subcellularLocation>
        <location evidence="1">Nucleus</location>
    </subcellularLocation>
</comment>
<keyword evidence="3" id="KW-0240">DNA-directed RNA polymerase</keyword>
<keyword evidence="5" id="KW-0539">Nucleus</keyword>
<feature type="domain" description="RNA polymerase Rpb7-like N-terminal" evidence="6">
    <location>
        <begin position="8"/>
        <end position="64"/>
    </location>
</feature>
<evidence type="ECO:0000256" key="3">
    <source>
        <dbReference type="ARBA" id="ARBA00022478"/>
    </source>
</evidence>
<dbReference type="CDD" id="cd04330">
    <property type="entry name" value="RNAP_III_Rpc25_N"/>
    <property type="match status" value="1"/>
</dbReference>
<dbReference type="SUPFAM" id="SSF88798">
    <property type="entry name" value="N-terminal, heterodimerisation domain of RBP7 (RpoE)"/>
    <property type="match status" value="1"/>
</dbReference>
<evidence type="ECO:0000259" key="6">
    <source>
        <dbReference type="Pfam" id="PF03876"/>
    </source>
</evidence>
<evidence type="ECO:0000259" key="7">
    <source>
        <dbReference type="Pfam" id="PF08292"/>
    </source>
</evidence>
<dbReference type="InterPro" id="IPR012340">
    <property type="entry name" value="NA-bd_OB-fold"/>
</dbReference>
<dbReference type="GO" id="GO:0005666">
    <property type="term" value="C:RNA polymerase III complex"/>
    <property type="evidence" value="ECO:0007669"/>
    <property type="project" value="TreeGrafter"/>
</dbReference>
<feature type="domain" description="RNA polymerase III subunit Rpc25" evidence="7">
    <location>
        <begin position="84"/>
        <end position="199"/>
    </location>
</feature>
<reference evidence="8 9" key="1">
    <citation type="submission" date="2023-10" db="EMBL/GenBank/DDBJ databases">
        <authorList>
            <person name="Maclean D."/>
            <person name="Macfadyen A."/>
        </authorList>
    </citation>
    <scope>NUCLEOTIDE SEQUENCE [LARGE SCALE GENOMIC DNA]</scope>
</reference>
<dbReference type="GO" id="GO:0006384">
    <property type="term" value="P:transcription initiation at RNA polymerase III promoter"/>
    <property type="evidence" value="ECO:0007669"/>
    <property type="project" value="TreeGrafter"/>
</dbReference>